<dbReference type="AlphaFoldDB" id="W9S2Z8"/>
<reference evidence="3" key="1">
    <citation type="submission" date="2013-01" db="EMBL/GenBank/DDBJ databases">
        <title>Draft Genome Sequence of a Mulberry Tree, Morus notabilis C.K. Schneid.</title>
        <authorList>
            <person name="He N."/>
            <person name="Zhao S."/>
        </authorList>
    </citation>
    <scope>NUCLEOTIDE SEQUENCE</scope>
</reference>
<dbReference type="PANTHER" id="PTHR37610">
    <property type="entry name" value="CCHC-TYPE DOMAIN-CONTAINING PROTEIN"/>
    <property type="match status" value="1"/>
</dbReference>
<sequence>MSEVAETTATIQSEDAEIVRPQAGELQNIHAAYRLNGKNYLKWSQLVRTVLKEKGKISHILGTGPKPEDPRFGAWDEEDSMIMAWLWNSMHPEISDTCMVLATAKDVWDAIQETYSKAKDAAQGENSVMEDKDKAYFLLLDLPSSPLHVSRQPSPMDVSTEPTENVPPTEPIENPNPEPPVNPPTNPALDSVRFGKGKVFSRRKKVVPEFVQVQDSNLNLENEVTISNPSFQSESEINNDDHDLPIAIRKGVRECTNRPLYPLAHFLSFKHFSPSHRAFLVSLNTIAIPAN</sequence>
<feature type="region of interest" description="Disordered" evidence="1">
    <location>
        <begin position="148"/>
        <end position="188"/>
    </location>
</feature>
<name>W9S2Z8_9ROSA</name>
<dbReference type="PANTHER" id="PTHR37610:SF92">
    <property type="entry name" value="RETROTRANSPOSON COPIA-LIKE N-TERMINAL DOMAIN-CONTAINING PROTEIN"/>
    <property type="match status" value="1"/>
</dbReference>
<dbReference type="eggNOG" id="KOG0017">
    <property type="taxonomic scope" value="Eukaryota"/>
</dbReference>
<keyword evidence="3" id="KW-1185">Reference proteome</keyword>
<proteinExistence type="predicted"/>
<feature type="compositionally biased region" description="Pro residues" evidence="1">
    <location>
        <begin position="168"/>
        <end position="186"/>
    </location>
</feature>
<evidence type="ECO:0008006" key="4">
    <source>
        <dbReference type="Google" id="ProtNLM"/>
    </source>
</evidence>
<evidence type="ECO:0000313" key="2">
    <source>
        <dbReference type="EMBL" id="EXC06057.1"/>
    </source>
</evidence>
<gene>
    <name evidence="2" type="ORF">L484_009968</name>
</gene>
<evidence type="ECO:0000313" key="3">
    <source>
        <dbReference type="Proteomes" id="UP000030645"/>
    </source>
</evidence>
<accession>W9S2Z8</accession>
<dbReference type="Proteomes" id="UP000030645">
    <property type="component" value="Unassembled WGS sequence"/>
</dbReference>
<protein>
    <recommendedName>
        <fullName evidence="4">Retrotransposon Copia-like N-terminal domain-containing protein</fullName>
    </recommendedName>
</protein>
<organism evidence="2 3">
    <name type="scientific">Morus notabilis</name>
    <dbReference type="NCBI Taxonomy" id="981085"/>
    <lineage>
        <taxon>Eukaryota</taxon>
        <taxon>Viridiplantae</taxon>
        <taxon>Streptophyta</taxon>
        <taxon>Embryophyta</taxon>
        <taxon>Tracheophyta</taxon>
        <taxon>Spermatophyta</taxon>
        <taxon>Magnoliopsida</taxon>
        <taxon>eudicotyledons</taxon>
        <taxon>Gunneridae</taxon>
        <taxon>Pentapetalae</taxon>
        <taxon>rosids</taxon>
        <taxon>fabids</taxon>
        <taxon>Rosales</taxon>
        <taxon>Moraceae</taxon>
        <taxon>Moreae</taxon>
        <taxon>Morus</taxon>
    </lineage>
</organism>
<dbReference type="EMBL" id="KE345550">
    <property type="protein sequence ID" value="EXC06057.1"/>
    <property type="molecule type" value="Genomic_DNA"/>
</dbReference>
<evidence type="ECO:0000256" key="1">
    <source>
        <dbReference type="SAM" id="MobiDB-lite"/>
    </source>
</evidence>